<keyword evidence="1" id="KW-0812">Transmembrane</keyword>
<keyword evidence="3" id="KW-1185">Reference proteome</keyword>
<evidence type="ECO:0000256" key="1">
    <source>
        <dbReference type="SAM" id="Phobius"/>
    </source>
</evidence>
<dbReference type="HOGENOM" id="CLU_2824082_0_0_9"/>
<dbReference type="STRING" id="871968.DESME_06540"/>
<gene>
    <name evidence="2" type="ORF">DESME_06540</name>
</gene>
<dbReference type="Proteomes" id="UP000010847">
    <property type="component" value="Chromosome"/>
</dbReference>
<evidence type="ECO:0000313" key="2">
    <source>
        <dbReference type="EMBL" id="AHF06754.1"/>
    </source>
</evidence>
<dbReference type="EMBL" id="CP007032">
    <property type="protein sequence ID" value="AHF06754.1"/>
    <property type="molecule type" value="Genomic_DNA"/>
</dbReference>
<evidence type="ECO:0000313" key="3">
    <source>
        <dbReference type="Proteomes" id="UP000010847"/>
    </source>
</evidence>
<dbReference type="AlphaFoldDB" id="W0EC36"/>
<sequence length="67" mass="7653">MSIFHWIVGLGALGVFFFTGYMDHWCAKSKSSNYYEEKKTPTGKGFRAANIPDSSEYDQFYSGLNVR</sequence>
<dbReference type="RefSeq" id="WP_006715569.1">
    <property type="nucleotide sequence ID" value="NZ_CP007032.1"/>
</dbReference>
<feature type="transmembrane region" description="Helical" evidence="1">
    <location>
        <begin position="6"/>
        <end position="22"/>
    </location>
</feature>
<keyword evidence="1" id="KW-1133">Transmembrane helix</keyword>
<reference evidence="2 3" key="1">
    <citation type="submission" date="2013-12" db="EMBL/GenBank/DDBJ databases">
        <authorList>
            <consortium name="DOE Joint Genome Institute"/>
            <person name="Smidt H."/>
            <person name="Huntemann M."/>
            <person name="Han J."/>
            <person name="Chen A."/>
            <person name="Kyrpides N."/>
            <person name="Mavromatis K."/>
            <person name="Markowitz V."/>
            <person name="Palaniappan K."/>
            <person name="Ivanova N."/>
            <person name="Schaumberg A."/>
            <person name="Pati A."/>
            <person name="Liolios K."/>
            <person name="Nordberg H.P."/>
            <person name="Cantor M.N."/>
            <person name="Hua S.X."/>
            <person name="Woyke T."/>
        </authorList>
    </citation>
    <scope>NUCLEOTIDE SEQUENCE [LARGE SCALE GENOMIC DNA]</scope>
    <source>
        <strain evidence="3">DSM 15288</strain>
    </source>
</reference>
<accession>W0EC36</accession>
<organism evidence="2 3">
    <name type="scientific">Desulfitobacterium metallireducens DSM 15288</name>
    <dbReference type="NCBI Taxonomy" id="871968"/>
    <lineage>
        <taxon>Bacteria</taxon>
        <taxon>Bacillati</taxon>
        <taxon>Bacillota</taxon>
        <taxon>Clostridia</taxon>
        <taxon>Eubacteriales</taxon>
        <taxon>Desulfitobacteriaceae</taxon>
        <taxon>Desulfitobacterium</taxon>
    </lineage>
</organism>
<name>W0EC36_9FIRM</name>
<dbReference type="KEGG" id="dmt:DESME_06540"/>
<proteinExistence type="predicted"/>
<protein>
    <submittedName>
        <fullName evidence="2">Uncharacterized protein</fullName>
    </submittedName>
</protein>
<keyword evidence="1" id="KW-0472">Membrane</keyword>